<evidence type="ECO:0000259" key="2">
    <source>
        <dbReference type="Pfam" id="PF04909"/>
    </source>
</evidence>
<keyword evidence="4" id="KW-1185">Reference proteome</keyword>
<organism evidence="3 4">
    <name type="scientific">Nonomuraea cavernae</name>
    <dbReference type="NCBI Taxonomy" id="2045107"/>
    <lineage>
        <taxon>Bacteria</taxon>
        <taxon>Bacillati</taxon>
        <taxon>Actinomycetota</taxon>
        <taxon>Actinomycetes</taxon>
        <taxon>Streptosporangiales</taxon>
        <taxon>Streptosporangiaceae</taxon>
        <taxon>Nonomuraea</taxon>
    </lineage>
</organism>
<dbReference type="SUPFAM" id="SSF51556">
    <property type="entry name" value="Metallo-dependent hydrolases"/>
    <property type="match status" value="1"/>
</dbReference>
<evidence type="ECO:0000313" key="3">
    <source>
        <dbReference type="EMBL" id="GGO80011.1"/>
    </source>
</evidence>
<proteinExistence type="predicted"/>
<reference evidence="3" key="2">
    <citation type="submission" date="2020-09" db="EMBL/GenBank/DDBJ databases">
        <authorList>
            <person name="Sun Q."/>
            <person name="Zhou Y."/>
        </authorList>
    </citation>
    <scope>NUCLEOTIDE SEQUENCE</scope>
    <source>
        <strain evidence="3">CGMCC 4.7368</strain>
    </source>
</reference>
<dbReference type="GO" id="GO:0016787">
    <property type="term" value="F:hydrolase activity"/>
    <property type="evidence" value="ECO:0007669"/>
    <property type="project" value="InterPro"/>
</dbReference>
<dbReference type="PANTHER" id="PTHR21240">
    <property type="entry name" value="2-AMINO-3-CARBOXYLMUCONATE-6-SEMIALDEHYDE DECARBOXYLASE"/>
    <property type="match status" value="1"/>
</dbReference>
<dbReference type="InterPro" id="IPR032465">
    <property type="entry name" value="ACMSD"/>
</dbReference>
<sequence>MIIDAHCHVWPDHIAAKVLADRPAGLDAVHDGTLDGLRRTMDNAGIDLAMCLGVATVARTVERTNEFIGSIDRSRFIPFGTVHPDLSVEENLASLSRHGIGGVKLHPLFQEVSLADPRVVELLAGLAEAGIVVITHAGAGSDEASNERGAPRHLRALLDAVPGLTLIACHYGGYHRLDEAEELIIGSRAVLETSWPPRLADLDPDRLRGIIAAHGAGRMVYGSDWPMADPAAEIAAIRALGLDPEDEAAILGGTLAGLLGIAKAG</sequence>
<accession>A0A917ZBZ2</accession>
<dbReference type="GO" id="GO:0016831">
    <property type="term" value="F:carboxy-lyase activity"/>
    <property type="evidence" value="ECO:0007669"/>
    <property type="project" value="InterPro"/>
</dbReference>
<evidence type="ECO:0000256" key="1">
    <source>
        <dbReference type="ARBA" id="ARBA00023239"/>
    </source>
</evidence>
<reference evidence="3" key="1">
    <citation type="journal article" date="2014" name="Int. J. Syst. Evol. Microbiol.">
        <title>Complete genome sequence of Corynebacterium casei LMG S-19264T (=DSM 44701T), isolated from a smear-ripened cheese.</title>
        <authorList>
            <consortium name="US DOE Joint Genome Institute (JGI-PGF)"/>
            <person name="Walter F."/>
            <person name="Albersmeier A."/>
            <person name="Kalinowski J."/>
            <person name="Ruckert C."/>
        </authorList>
    </citation>
    <scope>NUCLEOTIDE SEQUENCE</scope>
    <source>
        <strain evidence="3">CGMCC 4.7368</strain>
    </source>
</reference>
<dbReference type="Proteomes" id="UP000646523">
    <property type="component" value="Unassembled WGS sequence"/>
</dbReference>
<evidence type="ECO:0000313" key="4">
    <source>
        <dbReference type="Proteomes" id="UP000646523"/>
    </source>
</evidence>
<dbReference type="InterPro" id="IPR006680">
    <property type="entry name" value="Amidohydro-rel"/>
</dbReference>
<gene>
    <name evidence="3" type="ORF">GCM10012289_65660</name>
</gene>
<dbReference type="AlphaFoldDB" id="A0A917ZBZ2"/>
<name>A0A917ZBZ2_9ACTN</name>
<dbReference type="InterPro" id="IPR032466">
    <property type="entry name" value="Metal_Hydrolase"/>
</dbReference>
<feature type="domain" description="Amidohydrolase-related" evidence="2">
    <location>
        <begin position="3"/>
        <end position="254"/>
    </location>
</feature>
<keyword evidence="1" id="KW-0456">Lyase</keyword>
<protein>
    <submittedName>
        <fullName evidence="3">Amidohydrolase</fullName>
    </submittedName>
</protein>
<dbReference type="GO" id="GO:0019748">
    <property type="term" value="P:secondary metabolic process"/>
    <property type="evidence" value="ECO:0007669"/>
    <property type="project" value="TreeGrafter"/>
</dbReference>
<dbReference type="RefSeq" id="WP_189128095.1">
    <property type="nucleotide sequence ID" value="NZ_BMNH01000030.1"/>
</dbReference>
<dbReference type="GO" id="GO:0005737">
    <property type="term" value="C:cytoplasm"/>
    <property type="evidence" value="ECO:0007669"/>
    <property type="project" value="TreeGrafter"/>
</dbReference>
<dbReference type="EMBL" id="BMNH01000030">
    <property type="protein sequence ID" value="GGO80011.1"/>
    <property type="molecule type" value="Genomic_DNA"/>
</dbReference>
<dbReference type="Gene3D" id="3.20.20.140">
    <property type="entry name" value="Metal-dependent hydrolases"/>
    <property type="match status" value="1"/>
</dbReference>
<dbReference type="PANTHER" id="PTHR21240:SF28">
    <property type="entry name" value="ISO-OROTATE DECARBOXYLASE (EUROFUNG)"/>
    <property type="match status" value="1"/>
</dbReference>
<comment type="caution">
    <text evidence="3">The sequence shown here is derived from an EMBL/GenBank/DDBJ whole genome shotgun (WGS) entry which is preliminary data.</text>
</comment>
<dbReference type="Pfam" id="PF04909">
    <property type="entry name" value="Amidohydro_2"/>
    <property type="match status" value="1"/>
</dbReference>